<dbReference type="InterPro" id="IPR003835">
    <property type="entry name" value="Glyco_trans_19"/>
</dbReference>
<evidence type="ECO:0000313" key="12">
    <source>
        <dbReference type="Proteomes" id="UP000287502"/>
    </source>
</evidence>
<comment type="catalytic activity">
    <reaction evidence="9">
        <text>a lipid X + a UDP-2-N,3-O-bis[(3R)-3-hydroxyacyl]-alpha-D-glucosamine = a lipid A disaccharide + UDP + H(+)</text>
        <dbReference type="Rhea" id="RHEA:67828"/>
        <dbReference type="ChEBI" id="CHEBI:15378"/>
        <dbReference type="ChEBI" id="CHEBI:58223"/>
        <dbReference type="ChEBI" id="CHEBI:137748"/>
        <dbReference type="ChEBI" id="CHEBI:176338"/>
        <dbReference type="ChEBI" id="CHEBI:176343"/>
        <dbReference type="EC" id="2.4.1.182"/>
    </reaction>
</comment>
<organism evidence="11 12">
    <name type="scientific">Geovibrio thiophilus</name>
    <dbReference type="NCBI Taxonomy" id="139438"/>
    <lineage>
        <taxon>Bacteria</taxon>
        <taxon>Pseudomonadati</taxon>
        <taxon>Deferribacterota</taxon>
        <taxon>Deferribacteres</taxon>
        <taxon>Deferribacterales</taxon>
        <taxon>Geovibrionaceae</taxon>
        <taxon>Geovibrio</taxon>
    </lineage>
</organism>
<dbReference type="GO" id="GO:0016020">
    <property type="term" value="C:membrane"/>
    <property type="evidence" value="ECO:0007669"/>
    <property type="project" value="GOC"/>
</dbReference>
<dbReference type="AlphaFoldDB" id="A0A410JWH2"/>
<evidence type="ECO:0000256" key="6">
    <source>
        <dbReference type="ARBA" id="ARBA00022676"/>
    </source>
</evidence>
<keyword evidence="5" id="KW-0441">Lipid A biosynthesis</keyword>
<dbReference type="SUPFAM" id="SSF53756">
    <property type="entry name" value="UDP-Glycosyltransferase/glycogen phosphorylase"/>
    <property type="match status" value="1"/>
</dbReference>
<dbReference type="Pfam" id="PF02684">
    <property type="entry name" value="LpxB"/>
    <property type="match status" value="1"/>
</dbReference>
<evidence type="ECO:0000313" key="11">
    <source>
        <dbReference type="EMBL" id="QAR32381.1"/>
    </source>
</evidence>
<accession>A0A410JWH2</accession>
<dbReference type="KEGG" id="gtl:EP073_02890"/>
<evidence type="ECO:0000256" key="8">
    <source>
        <dbReference type="ARBA" id="ARBA00023098"/>
    </source>
</evidence>
<evidence type="ECO:0000256" key="2">
    <source>
        <dbReference type="ARBA" id="ARBA00012687"/>
    </source>
</evidence>
<sequence>MLKNKKLFIIAGEQSGDTHAANLLKELSAHGEIKLYGTGGAHLRALGQEQYYDINDLSVIGFDGIIKKLPFFFKVRDVLLKKIEEIKPDAVILADYPGFNLRFAQKLENSGIPVIYFVAPQVWAWNYKRVKVIKRCVDLLLCILPFEEDIFRKEGINAHFIGNPVVDHLENKYADRASFFRAAGLDPDKKTIGILPGSRRREVETLLPVMLDAADALRGQYQFIISKAESVSDELLAGVLKKRDYRIATLTADIMKHTDLVWVCSGTASLETAVSGTPMVILYKVGGLTALIGRLLLKIKFIGLPNLVAGRAIVPEAVQDDVNPAKLIDYTEKIFSSYESVKADVERVGSLFRGLSPSKKGAELVAGFLKSTE</sequence>
<evidence type="ECO:0000256" key="7">
    <source>
        <dbReference type="ARBA" id="ARBA00022679"/>
    </source>
</evidence>
<dbReference type="GO" id="GO:0009245">
    <property type="term" value="P:lipid A biosynthetic process"/>
    <property type="evidence" value="ECO:0007669"/>
    <property type="project" value="UniProtKB-UniRule"/>
</dbReference>
<dbReference type="EC" id="2.4.1.182" evidence="2 10"/>
<evidence type="ECO:0000256" key="1">
    <source>
        <dbReference type="ARBA" id="ARBA00002056"/>
    </source>
</evidence>
<dbReference type="EMBL" id="CP035108">
    <property type="protein sequence ID" value="QAR32381.1"/>
    <property type="molecule type" value="Genomic_DNA"/>
</dbReference>
<name>A0A410JWH2_9BACT</name>
<protein>
    <recommendedName>
        <fullName evidence="3 10">Lipid-A-disaccharide synthase</fullName>
        <ecNumber evidence="2 10">2.4.1.182</ecNumber>
    </recommendedName>
</protein>
<dbReference type="GO" id="GO:0008915">
    <property type="term" value="F:lipid-A-disaccharide synthase activity"/>
    <property type="evidence" value="ECO:0007669"/>
    <property type="project" value="UniProtKB-UniRule"/>
</dbReference>
<comment type="function">
    <text evidence="1">Condensation of UDP-2,3-diacylglucosamine and 2,3-diacylglucosamine-1-phosphate to form lipid A disaccharide, a precursor of lipid A, a phosphorylated glycolipid that anchors the lipopolysaccharide to the outer membrane of the cell.</text>
</comment>
<evidence type="ECO:0000256" key="10">
    <source>
        <dbReference type="NCBIfam" id="TIGR00215"/>
    </source>
</evidence>
<keyword evidence="7 11" id="KW-0808">Transferase</keyword>
<keyword evidence="8" id="KW-0443">Lipid metabolism</keyword>
<evidence type="ECO:0000256" key="9">
    <source>
        <dbReference type="ARBA" id="ARBA00048975"/>
    </source>
</evidence>
<dbReference type="GO" id="GO:0005543">
    <property type="term" value="F:phospholipid binding"/>
    <property type="evidence" value="ECO:0007669"/>
    <property type="project" value="TreeGrafter"/>
</dbReference>
<evidence type="ECO:0000256" key="5">
    <source>
        <dbReference type="ARBA" id="ARBA00022556"/>
    </source>
</evidence>
<reference evidence="11 12" key="1">
    <citation type="submission" date="2019-01" db="EMBL/GenBank/DDBJ databases">
        <title>Geovibrio thiophilus DSM 11263, complete genome.</title>
        <authorList>
            <person name="Spring S."/>
            <person name="Bunk B."/>
            <person name="Sproer C."/>
        </authorList>
    </citation>
    <scope>NUCLEOTIDE SEQUENCE [LARGE SCALE GENOMIC DNA]</scope>
    <source>
        <strain evidence="11 12">DSM 11263</strain>
    </source>
</reference>
<dbReference type="PANTHER" id="PTHR30372:SF4">
    <property type="entry name" value="LIPID-A-DISACCHARIDE SYNTHASE, MITOCHONDRIAL-RELATED"/>
    <property type="match status" value="1"/>
</dbReference>
<evidence type="ECO:0000256" key="4">
    <source>
        <dbReference type="ARBA" id="ARBA00022516"/>
    </source>
</evidence>
<dbReference type="Proteomes" id="UP000287502">
    <property type="component" value="Chromosome"/>
</dbReference>
<keyword evidence="12" id="KW-1185">Reference proteome</keyword>
<dbReference type="NCBIfam" id="TIGR00215">
    <property type="entry name" value="lpxB"/>
    <property type="match status" value="1"/>
</dbReference>
<keyword evidence="4" id="KW-0444">Lipid biosynthesis</keyword>
<proteinExistence type="predicted"/>
<evidence type="ECO:0000256" key="3">
    <source>
        <dbReference type="ARBA" id="ARBA00020902"/>
    </source>
</evidence>
<dbReference type="OrthoDB" id="9801642at2"/>
<keyword evidence="6 11" id="KW-0328">Glycosyltransferase</keyword>
<dbReference type="RefSeq" id="WP_128465668.1">
    <property type="nucleotide sequence ID" value="NZ_CP035108.1"/>
</dbReference>
<dbReference type="PANTHER" id="PTHR30372">
    <property type="entry name" value="LIPID-A-DISACCHARIDE SYNTHASE"/>
    <property type="match status" value="1"/>
</dbReference>
<gene>
    <name evidence="11" type="primary">lpxB</name>
    <name evidence="11" type="ORF">EP073_02890</name>
</gene>